<dbReference type="Pfam" id="PF14223">
    <property type="entry name" value="Retrotran_gag_2"/>
    <property type="match status" value="1"/>
</dbReference>
<protein>
    <submittedName>
        <fullName evidence="1">Uncharacterized protein</fullName>
    </submittedName>
</protein>
<gene>
    <name evidence="1" type="ORF">LIER_34206</name>
</gene>
<organism evidence="1 2">
    <name type="scientific">Lithospermum erythrorhizon</name>
    <name type="common">Purple gromwell</name>
    <name type="synonym">Lithospermum officinale var. erythrorhizon</name>
    <dbReference type="NCBI Taxonomy" id="34254"/>
    <lineage>
        <taxon>Eukaryota</taxon>
        <taxon>Viridiplantae</taxon>
        <taxon>Streptophyta</taxon>
        <taxon>Embryophyta</taxon>
        <taxon>Tracheophyta</taxon>
        <taxon>Spermatophyta</taxon>
        <taxon>Magnoliopsida</taxon>
        <taxon>eudicotyledons</taxon>
        <taxon>Gunneridae</taxon>
        <taxon>Pentapetalae</taxon>
        <taxon>asterids</taxon>
        <taxon>lamiids</taxon>
        <taxon>Boraginales</taxon>
        <taxon>Boraginaceae</taxon>
        <taxon>Boraginoideae</taxon>
        <taxon>Lithospermeae</taxon>
        <taxon>Lithospermum</taxon>
    </lineage>
</organism>
<dbReference type="Proteomes" id="UP001454036">
    <property type="component" value="Unassembled WGS sequence"/>
</dbReference>
<reference evidence="1 2" key="1">
    <citation type="submission" date="2024-01" db="EMBL/GenBank/DDBJ databases">
        <title>The complete chloroplast genome sequence of Lithospermum erythrorhizon: insights into the phylogenetic relationship among Boraginaceae species and the maternal lineages of purple gromwells.</title>
        <authorList>
            <person name="Okada T."/>
            <person name="Watanabe K."/>
        </authorList>
    </citation>
    <scope>NUCLEOTIDE SEQUENCE [LARGE SCALE GENOMIC DNA]</scope>
</reference>
<proteinExistence type="predicted"/>
<evidence type="ECO:0000313" key="1">
    <source>
        <dbReference type="EMBL" id="GAA0186918.1"/>
    </source>
</evidence>
<comment type="caution">
    <text evidence="1">The sequence shown here is derived from an EMBL/GenBank/DDBJ whole genome shotgun (WGS) entry which is preliminary data.</text>
</comment>
<dbReference type="AlphaFoldDB" id="A0AAV3RZ06"/>
<name>A0AAV3RZ06_LITER</name>
<keyword evidence="2" id="KW-1185">Reference proteome</keyword>
<dbReference type="EMBL" id="BAABME010014167">
    <property type="protein sequence ID" value="GAA0186918.1"/>
    <property type="molecule type" value="Genomic_DNA"/>
</dbReference>
<sequence>MANETFALGEPISNKKKVRKVLRSLPKIFERKVTAIEEARDLIDMRLDDLIGNLTTCEMKFDSTALETVQVVVTGGLTVGRKITKPLEDATQLGSRIKISRINNKSYYTAHSDEDEGSDGPNNFVSFTTQILEEGTVTPTVDHTQPDNIYDDEEELTEEELIENYQIFFHKWSKLTQTYTTIEAERKHLIRENIKLIKVVKDKKMDIGF</sequence>
<evidence type="ECO:0000313" key="2">
    <source>
        <dbReference type="Proteomes" id="UP001454036"/>
    </source>
</evidence>
<accession>A0AAV3RZ06</accession>